<reference evidence="1" key="1">
    <citation type="submission" date="2021-05" db="EMBL/GenBank/DDBJ databases">
        <authorList>
            <person name="Alioto T."/>
            <person name="Alioto T."/>
            <person name="Gomez Garrido J."/>
        </authorList>
    </citation>
    <scope>NUCLEOTIDE SEQUENCE</scope>
</reference>
<accession>A0A8D8EZZ9</accession>
<sequence>MILAGLLELCKNFILKFSQKKSVENDVIFAKPLCGECKSRHFVNLFGQVLFYSFVGGGRRIFLQHESLENKQGGFPGESSEIIKKMIPRWPRKHSTGNAAIEAAIWYLRIA</sequence>
<proteinExistence type="predicted"/>
<name>A0A8D8EZZ9_CULPI</name>
<evidence type="ECO:0000313" key="1">
    <source>
        <dbReference type="EMBL" id="CAG6453461.1"/>
    </source>
</evidence>
<organism evidence="1">
    <name type="scientific">Culex pipiens</name>
    <name type="common">House mosquito</name>
    <dbReference type="NCBI Taxonomy" id="7175"/>
    <lineage>
        <taxon>Eukaryota</taxon>
        <taxon>Metazoa</taxon>
        <taxon>Ecdysozoa</taxon>
        <taxon>Arthropoda</taxon>
        <taxon>Hexapoda</taxon>
        <taxon>Insecta</taxon>
        <taxon>Pterygota</taxon>
        <taxon>Neoptera</taxon>
        <taxon>Endopterygota</taxon>
        <taxon>Diptera</taxon>
        <taxon>Nematocera</taxon>
        <taxon>Culicoidea</taxon>
        <taxon>Culicidae</taxon>
        <taxon>Culicinae</taxon>
        <taxon>Culicini</taxon>
        <taxon>Culex</taxon>
        <taxon>Culex</taxon>
    </lineage>
</organism>
<dbReference type="EMBL" id="HBUE01022957">
    <property type="protein sequence ID" value="CAG6453461.1"/>
    <property type="molecule type" value="Transcribed_RNA"/>
</dbReference>
<dbReference type="AlphaFoldDB" id="A0A8D8EZZ9"/>
<protein>
    <submittedName>
        <fullName evidence="1">(northern house mosquito) hypothetical protein</fullName>
    </submittedName>
</protein>